<feature type="transmembrane region" description="Helical" evidence="9">
    <location>
        <begin position="51"/>
        <end position="70"/>
    </location>
</feature>
<evidence type="ECO:0000256" key="9">
    <source>
        <dbReference type="SAM" id="Phobius"/>
    </source>
</evidence>
<comment type="subcellular location">
    <subcellularLocation>
        <location evidence="1">Cell membrane</location>
        <topology evidence="1">Multi-pass membrane protein</topology>
    </subcellularLocation>
</comment>
<dbReference type="Pfam" id="PF02028">
    <property type="entry name" value="BCCT"/>
    <property type="match status" value="1"/>
</dbReference>
<evidence type="ECO:0000256" key="1">
    <source>
        <dbReference type="ARBA" id="ARBA00004651"/>
    </source>
</evidence>
<evidence type="ECO:0000256" key="2">
    <source>
        <dbReference type="ARBA" id="ARBA00005658"/>
    </source>
</evidence>
<evidence type="ECO:0000256" key="6">
    <source>
        <dbReference type="ARBA" id="ARBA00022989"/>
    </source>
</evidence>
<feature type="transmembrane region" description="Helical" evidence="9">
    <location>
        <begin position="516"/>
        <end position="536"/>
    </location>
</feature>
<reference evidence="10 11" key="1">
    <citation type="submission" date="2019-12" db="EMBL/GenBank/DDBJ databases">
        <title>Corynebacterium sp. nov., isolated from feces of the Anser Albifrons in China.</title>
        <authorList>
            <person name="Liu Q."/>
        </authorList>
    </citation>
    <scope>NUCLEOTIDE SEQUENCE [LARGE SCALE GENOMIC DNA]</scope>
    <source>
        <strain evidence="10 11">4H37-19</strain>
    </source>
</reference>
<evidence type="ECO:0000256" key="3">
    <source>
        <dbReference type="ARBA" id="ARBA00022448"/>
    </source>
</evidence>
<keyword evidence="4" id="KW-1003">Cell membrane</keyword>
<feature type="transmembrane region" description="Helical" evidence="9">
    <location>
        <begin position="130"/>
        <end position="150"/>
    </location>
</feature>
<evidence type="ECO:0000313" key="11">
    <source>
        <dbReference type="Proteomes" id="UP000516320"/>
    </source>
</evidence>
<evidence type="ECO:0000313" key="10">
    <source>
        <dbReference type="EMBL" id="QNQ91481.1"/>
    </source>
</evidence>
<feature type="compositionally biased region" description="Basic and acidic residues" evidence="8">
    <location>
        <begin position="550"/>
        <end position="569"/>
    </location>
</feature>
<dbReference type="EMBL" id="CP046884">
    <property type="protein sequence ID" value="QNQ91481.1"/>
    <property type="molecule type" value="Genomic_DNA"/>
</dbReference>
<dbReference type="InterPro" id="IPR000060">
    <property type="entry name" value="BCCT_transptr"/>
</dbReference>
<protein>
    <submittedName>
        <fullName evidence="10">BCCT family transporter</fullName>
    </submittedName>
</protein>
<keyword evidence="7 9" id="KW-0472">Membrane</keyword>
<keyword evidence="6 9" id="KW-1133">Transmembrane helix</keyword>
<feature type="transmembrane region" description="Helical" evidence="9">
    <location>
        <begin position="441"/>
        <end position="464"/>
    </location>
</feature>
<feature type="transmembrane region" description="Helical" evidence="9">
    <location>
        <begin position="485"/>
        <end position="504"/>
    </location>
</feature>
<keyword evidence="11" id="KW-1185">Reference proteome</keyword>
<dbReference type="NCBIfam" id="TIGR00842">
    <property type="entry name" value="bcct"/>
    <property type="match status" value="1"/>
</dbReference>
<evidence type="ECO:0000256" key="8">
    <source>
        <dbReference type="SAM" id="MobiDB-lite"/>
    </source>
</evidence>
<evidence type="ECO:0000256" key="5">
    <source>
        <dbReference type="ARBA" id="ARBA00022692"/>
    </source>
</evidence>
<feature type="transmembrane region" description="Helical" evidence="9">
    <location>
        <begin position="180"/>
        <end position="203"/>
    </location>
</feature>
<feature type="transmembrane region" description="Helical" evidence="9">
    <location>
        <begin position="90"/>
        <end position="109"/>
    </location>
</feature>
<dbReference type="GO" id="GO:0005886">
    <property type="term" value="C:plasma membrane"/>
    <property type="evidence" value="ECO:0007669"/>
    <property type="project" value="UniProtKB-SubCell"/>
</dbReference>
<name>A0A7H0SSF6_9CORY</name>
<dbReference type="KEGG" id="cpoy:GP475_08420"/>
<feature type="transmembrane region" description="Helical" evidence="9">
    <location>
        <begin position="358"/>
        <end position="375"/>
    </location>
</feature>
<feature type="region of interest" description="Disordered" evidence="8">
    <location>
        <begin position="550"/>
        <end position="584"/>
    </location>
</feature>
<dbReference type="GO" id="GO:0022857">
    <property type="term" value="F:transmembrane transporter activity"/>
    <property type="evidence" value="ECO:0007669"/>
    <property type="project" value="InterPro"/>
</dbReference>
<feature type="transmembrane region" description="Helical" evidence="9">
    <location>
        <begin position="387"/>
        <end position="405"/>
    </location>
</feature>
<feature type="transmembrane region" description="Helical" evidence="9">
    <location>
        <begin position="269"/>
        <end position="290"/>
    </location>
</feature>
<feature type="region of interest" description="Disordered" evidence="8">
    <location>
        <begin position="1"/>
        <end position="36"/>
    </location>
</feature>
<dbReference type="AlphaFoldDB" id="A0A7H0SSF6"/>
<organism evidence="10 11">
    <name type="scientific">Corynebacterium poyangense</name>
    <dbReference type="NCBI Taxonomy" id="2684405"/>
    <lineage>
        <taxon>Bacteria</taxon>
        <taxon>Bacillati</taxon>
        <taxon>Actinomycetota</taxon>
        <taxon>Actinomycetes</taxon>
        <taxon>Mycobacteriales</taxon>
        <taxon>Corynebacteriaceae</taxon>
        <taxon>Corynebacterium</taxon>
    </lineage>
</organism>
<accession>A0A7H0SSF6</accession>
<keyword evidence="5 9" id="KW-0812">Transmembrane</keyword>
<evidence type="ECO:0000256" key="7">
    <source>
        <dbReference type="ARBA" id="ARBA00023136"/>
    </source>
</evidence>
<dbReference type="Proteomes" id="UP000516320">
    <property type="component" value="Chromosome"/>
</dbReference>
<feature type="transmembrane region" description="Helical" evidence="9">
    <location>
        <begin position="302"/>
        <end position="322"/>
    </location>
</feature>
<evidence type="ECO:0000256" key="4">
    <source>
        <dbReference type="ARBA" id="ARBA00022475"/>
    </source>
</evidence>
<proteinExistence type="inferred from homology"/>
<comment type="similarity">
    <text evidence="2">Belongs to the BCCT transporter (TC 2.A.15) family.</text>
</comment>
<dbReference type="PANTHER" id="PTHR30047">
    <property type="entry name" value="HIGH-AFFINITY CHOLINE TRANSPORT PROTEIN-RELATED"/>
    <property type="match status" value="1"/>
</dbReference>
<feature type="transmembrane region" description="Helical" evidence="9">
    <location>
        <begin position="230"/>
        <end position="249"/>
    </location>
</feature>
<dbReference type="PANTHER" id="PTHR30047:SF7">
    <property type="entry name" value="HIGH-AFFINITY CHOLINE TRANSPORT PROTEIN"/>
    <property type="match status" value="1"/>
</dbReference>
<sequence length="642" mass="70411">MDKFRPSRIITSEPEKVSSSGGGNQIKSKVDNTPGGNKRNKPFLGIKSDPVIFLGASLFIVVFVIATILLGERARVAFTDIAQTLLTNLGWMYIGGVSVMLIFLIAVFASRYGRVKLGDDEDEPEHSLPVWFAMLFAGGVGAVLMFWGVAEPINHVYNVPRADVEPLSEAAINEAFGFTFYHFCIHMWTILALPGLALGYFIYKRKLPPRLSSVFAPVLGGRIYSTPGKLIDILSIIGTTFGIAVSVGLGVLQINAGMHKLWGVPEVNWVQLLIIVLITAVSCLSVASGLDKGIKLLSNINIAMALALLVFILVTGPTLTLLRHTVESFGIYADFLPKNMFWSDSFNDNPGWQGKWTVFYWAWTICWSPYVGMFVARISKGRSVREYIAGVLALPTFFSVVWFAIMGRAGIELELSNPGILTEPVVVNGDVPAALFNLLAAYPWTGFVSAFSLIVVVIFFITSIDSAALVNDMFATGEENQTPTSYRVLWAVVIGAVAGALLIISPESGIATLQEVVIIVAFPFFLVQFVMMYSLIKGMSDDSAAERQIRTRKWEKTDSAEKLEAHESRPAPGYDEEGNPLPTPVLEHDEDGNIVIPGNVVIGGDLGVKGDMTDDAEEAEDMQRRFKVVEHIRPQTREEWDT</sequence>
<gene>
    <name evidence="10" type="ORF">GP475_08420</name>
</gene>
<keyword evidence="3" id="KW-0813">Transport</keyword>